<keyword evidence="3" id="KW-1185">Reference proteome</keyword>
<accession>A0A2I0ILC6</accession>
<sequence length="67" mass="7362">MAFEGDLNLEATELRLGLPGTADHDKSGVTKSNKRGLQQAQSSDHEESNIVSNDENKRDHQESTRPA</sequence>
<proteinExistence type="predicted"/>
<reference evidence="2 3" key="1">
    <citation type="submission" date="2017-11" db="EMBL/GenBank/DDBJ databases">
        <title>De-novo sequencing of pomegranate (Punica granatum L.) genome.</title>
        <authorList>
            <person name="Akparov Z."/>
            <person name="Amiraslanov A."/>
            <person name="Hajiyeva S."/>
            <person name="Abbasov M."/>
            <person name="Kaur K."/>
            <person name="Hamwieh A."/>
            <person name="Solovyev V."/>
            <person name="Salamov A."/>
            <person name="Braich B."/>
            <person name="Kosarev P."/>
            <person name="Mahmoud A."/>
            <person name="Hajiyev E."/>
            <person name="Babayeva S."/>
            <person name="Izzatullayeva V."/>
            <person name="Mammadov A."/>
            <person name="Mammadov A."/>
            <person name="Sharifova S."/>
            <person name="Ojaghi J."/>
            <person name="Eynullazada K."/>
            <person name="Bayramov B."/>
            <person name="Abdulazimova A."/>
            <person name="Shahmuradov I."/>
        </authorList>
    </citation>
    <scope>NUCLEOTIDE SEQUENCE [LARGE SCALE GENOMIC DNA]</scope>
    <source>
        <strain evidence="3">cv. AG2017</strain>
        <tissue evidence="2">Leaf</tissue>
    </source>
</reference>
<evidence type="ECO:0000256" key="1">
    <source>
        <dbReference type="SAM" id="MobiDB-lite"/>
    </source>
</evidence>
<comment type="caution">
    <text evidence="2">The sequence shown here is derived from an EMBL/GenBank/DDBJ whole genome shotgun (WGS) entry which is preliminary data.</text>
</comment>
<dbReference type="EMBL" id="PGOL01002823">
    <property type="protein sequence ID" value="PKI44799.1"/>
    <property type="molecule type" value="Genomic_DNA"/>
</dbReference>
<evidence type="ECO:0000313" key="3">
    <source>
        <dbReference type="Proteomes" id="UP000233551"/>
    </source>
</evidence>
<name>A0A2I0ILC6_PUNGR</name>
<feature type="non-terminal residue" evidence="2">
    <location>
        <position position="67"/>
    </location>
</feature>
<feature type="compositionally biased region" description="Polar residues" evidence="1">
    <location>
        <begin position="29"/>
        <end position="42"/>
    </location>
</feature>
<evidence type="ECO:0000313" key="2">
    <source>
        <dbReference type="EMBL" id="PKI44799.1"/>
    </source>
</evidence>
<dbReference type="Proteomes" id="UP000233551">
    <property type="component" value="Unassembled WGS sequence"/>
</dbReference>
<organism evidence="2 3">
    <name type="scientific">Punica granatum</name>
    <name type="common">Pomegranate</name>
    <dbReference type="NCBI Taxonomy" id="22663"/>
    <lineage>
        <taxon>Eukaryota</taxon>
        <taxon>Viridiplantae</taxon>
        <taxon>Streptophyta</taxon>
        <taxon>Embryophyta</taxon>
        <taxon>Tracheophyta</taxon>
        <taxon>Spermatophyta</taxon>
        <taxon>Magnoliopsida</taxon>
        <taxon>eudicotyledons</taxon>
        <taxon>Gunneridae</taxon>
        <taxon>Pentapetalae</taxon>
        <taxon>rosids</taxon>
        <taxon>malvids</taxon>
        <taxon>Myrtales</taxon>
        <taxon>Lythraceae</taxon>
        <taxon>Punica</taxon>
    </lineage>
</organism>
<feature type="region of interest" description="Disordered" evidence="1">
    <location>
        <begin position="14"/>
        <end position="67"/>
    </location>
</feature>
<gene>
    <name evidence="2" type="ORF">CRG98_034747</name>
</gene>
<protein>
    <submittedName>
        <fullName evidence="2">Uncharacterized protein</fullName>
    </submittedName>
</protein>
<feature type="compositionally biased region" description="Basic and acidic residues" evidence="1">
    <location>
        <begin position="43"/>
        <end position="67"/>
    </location>
</feature>
<dbReference type="AlphaFoldDB" id="A0A2I0ILC6"/>